<reference evidence="2" key="1">
    <citation type="journal article" date="2021" name="bioRxiv">
        <title>Whole Genome Assembly and Annotation of Northern Wild Rice, Zizania palustris L., Supports a Whole Genome Duplication in the Zizania Genus.</title>
        <authorList>
            <person name="Haas M."/>
            <person name="Kono T."/>
            <person name="Macchietto M."/>
            <person name="Millas R."/>
            <person name="McGilp L."/>
            <person name="Shao M."/>
            <person name="Duquette J."/>
            <person name="Hirsch C.N."/>
            <person name="Kimball J."/>
        </authorList>
    </citation>
    <scope>NUCLEOTIDE SEQUENCE</scope>
    <source>
        <tissue evidence="2">Fresh leaf tissue</tissue>
    </source>
</reference>
<evidence type="ECO:0000256" key="1">
    <source>
        <dbReference type="SAM" id="MobiDB-lite"/>
    </source>
</evidence>
<accession>A0A8J5SR91</accession>
<dbReference type="Proteomes" id="UP000729402">
    <property type="component" value="Unassembled WGS sequence"/>
</dbReference>
<dbReference type="EMBL" id="JAAALK010000287">
    <property type="protein sequence ID" value="KAG8059784.1"/>
    <property type="molecule type" value="Genomic_DNA"/>
</dbReference>
<feature type="compositionally biased region" description="Gly residues" evidence="1">
    <location>
        <begin position="37"/>
        <end position="47"/>
    </location>
</feature>
<gene>
    <name evidence="2" type="ORF">GUJ93_ZPchr0002g26326</name>
</gene>
<comment type="caution">
    <text evidence="2">The sequence shown here is derived from an EMBL/GenBank/DDBJ whole genome shotgun (WGS) entry which is preliminary data.</text>
</comment>
<dbReference type="AlphaFoldDB" id="A0A8J5SR91"/>
<evidence type="ECO:0000313" key="2">
    <source>
        <dbReference type="EMBL" id="KAG8059784.1"/>
    </source>
</evidence>
<keyword evidence="3" id="KW-1185">Reference proteome</keyword>
<reference evidence="2" key="2">
    <citation type="submission" date="2021-02" db="EMBL/GenBank/DDBJ databases">
        <authorList>
            <person name="Kimball J.A."/>
            <person name="Haas M.W."/>
            <person name="Macchietto M."/>
            <person name="Kono T."/>
            <person name="Duquette J."/>
            <person name="Shao M."/>
        </authorList>
    </citation>
    <scope>NUCLEOTIDE SEQUENCE</scope>
    <source>
        <tissue evidence="2">Fresh leaf tissue</tissue>
    </source>
</reference>
<evidence type="ECO:0000313" key="3">
    <source>
        <dbReference type="Proteomes" id="UP000729402"/>
    </source>
</evidence>
<feature type="region of interest" description="Disordered" evidence="1">
    <location>
        <begin position="32"/>
        <end position="85"/>
    </location>
</feature>
<proteinExistence type="predicted"/>
<sequence>MCWGIKETEKEQMEGKKGMGVLTRTVCQRSSDVIMDPGGGGLPGGSEGAEELVGDPDSDLDPGALEHSEHVGVGVEADAWDDPME</sequence>
<feature type="compositionally biased region" description="Acidic residues" evidence="1">
    <location>
        <begin position="48"/>
        <end position="60"/>
    </location>
</feature>
<protein>
    <submittedName>
        <fullName evidence="2">Uncharacterized protein</fullName>
    </submittedName>
</protein>
<organism evidence="2 3">
    <name type="scientific">Zizania palustris</name>
    <name type="common">Northern wild rice</name>
    <dbReference type="NCBI Taxonomy" id="103762"/>
    <lineage>
        <taxon>Eukaryota</taxon>
        <taxon>Viridiplantae</taxon>
        <taxon>Streptophyta</taxon>
        <taxon>Embryophyta</taxon>
        <taxon>Tracheophyta</taxon>
        <taxon>Spermatophyta</taxon>
        <taxon>Magnoliopsida</taxon>
        <taxon>Liliopsida</taxon>
        <taxon>Poales</taxon>
        <taxon>Poaceae</taxon>
        <taxon>BOP clade</taxon>
        <taxon>Oryzoideae</taxon>
        <taxon>Oryzeae</taxon>
        <taxon>Zizaniinae</taxon>
        <taxon>Zizania</taxon>
    </lineage>
</organism>
<name>A0A8J5SR91_ZIZPA</name>